<sequence length="228" mass="26090">MSEYVTGTLFGTVFMLLCSGFLEISLSHLLDVHKDSSSQIRLGECDAEEMFVKFNNAKRKAYTKELFRFILIMVAVFVFITGIYFIVVDITNISLSIYGMSVLGYVGFLVGLFHKLFFQTNESEVKLNYCLIGIILICIVYSIVMSRIFGAQWYIVISTSMSGWLFAFSCIFLYLRETFSSVSLQYIYTQCNKNLVELPNHHIIRSCVPYATTIINDIIRNLDDGHIK</sequence>
<evidence type="ECO:0000313" key="3">
    <source>
        <dbReference type="Proteomes" id="UP000193920"/>
    </source>
</evidence>
<comment type="caution">
    <text evidence="2">The sequence shown here is derived from an EMBL/GenBank/DDBJ whole genome shotgun (WGS) entry which is preliminary data.</text>
</comment>
<evidence type="ECO:0000256" key="1">
    <source>
        <dbReference type="SAM" id="Phobius"/>
    </source>
</evidence>
<feature type="transmembrane region" description="Helical" evidence="1">
    <location>
        <begin position="66"/>
        <end position="87"/>
    </location>
</feature>
<feature type="transmembrane region" description="Helical" evidence="1">
    <location>
        <begin position="93"/>
        <end position="113"/>
    </location>
</feature>
<keyword evidence="1" id="KW-0472">Membrane</keyword>
<name>A0A1Y2FRL2_9FUNG</name>
<reference evidence="2 3" key="1">
    <citation type="submission" date="2016-08" db="EMBL/GenBank/DDBJ databases">
        <title>A Parts List for Fungal Cellulosomes Revealed by Comparative Genomics.</title>
        <authorList>
            <consortium name="DOE Joint Genome Institute"/>
            <person name="Haitjema C.H."/>
            <person name="Gilmore S.P."/>
            <person name="Henske J.K."/>
            <person name="Solomon K.V."/>
            <person name="De Groot R."/>
            <person name="Kuo A."/>
            <person name="Mondo S.J."/>
            <person name="Salamov A.A."/>
            <person name="Labutti K."/>
            <person name="Zhao Z."/>
            <person name="Chiniquy J."/>
            <person name="Barry K."/>
            <person name="Brewer H.M."/>
            <person name="Purvine S.O."/>
            <person name="Wright A.T."/>
            <person name="Boxma B."/>
            <person name="Van Alen T."/>
            <person name="Hackstein J.H."/>
            <person name="Baker S.E."/>
            <person name="Grigoriev I.V."/>
            <person name="O'Malley M.A."/>
        </authorList>
    </citation>
    <scope>NUCLEOTIDE SEQUENCE [LARGE SCALE GENOMIC DNA]</scope>
    <source>
        <strain evidence="2 3">G1</strain>
    </source>
</reference>
<dbReference type="AlphaFoldDB" id="A0A1Y2FRL2"/>
<accession>A0A1Y2FRL2</accession>
<protein>
    <submittedName>
        <fullName evidence="2">Uncharacterized protein</fullName>
    </submittedName>
</protein>
<dbReference type="Proteomes" id="UP000193920">
    <property type="component" value="Unassembled WGS sequence"/>
</dbReference>
<gene>
    <name evidence="2" type="ORF">LY90DRAFT_498866</name>
</gene>
<feature type="transmembrane region" description="Helical" evidence="1">
    <location>
        <begin position="151"/>
        <end position="175"/>
    </location>
</feature>
<feature type="transmembrane region" description="Helical" evidence="1">
    <location>
        <begin position="125"/>
        <end position="145"/>
    </location>
</feature>
<dbReference type="EMBL" id="MCOG01000002">
    <property type="protein sequence ID" value="ORY86628.1"/>
    <property type="molecule type" value="Genomic_DNA"/>
</dbReference>
<evidence type="ECO:0000313" key="2">
    <source>
        <dbReference type="EMBL" id="ORY86628.1"/>
    </source>
</evidence>
<organism evidence="2 3">
    <name type="scientific">Neocallimastix californiae</name>
    <dbReference type="NCBI Taxonomy" id="1754190"/>
    <lineage>
        <taxon>Eukaryota</taxon>
        <taxon>Fungi</taxon>
        <taxon>Fungi incertae sedis</taxon>
        <taxon>Chytridiomycota</taxon>
        <taxon>Chytridiomycota incertae sedis</taxon>
        <taxon>Neocallimastigomycetes</taxon>
        <taxon>Neocallimastigales</taxon>
        <taxon>Neocallimastigaceae</taxon>
        <taxon>Neocallimastix</taxon>
    </lineage>
</organism>
<dbReference type="STRING" id="1754190.A0A1Y2FRL2"/>
<keyword evidence="1" id="KW-1133">Transmembrane helix</keyword>
<feature type="transmembrane region" description="Helical" evidence="1">
    <location>
        <begin position="6"/>
        <end position="26"/>
    </location>
</feature>
<feature type="non-terminal residue" evidence="2">
    <location>
        <position position="228"/>
    </location>
</feature>
<keyword evidence="3" id="KW-1185">Reference proteome</keyword>
<proteinExistence type="predicted"/>
<keyword evidence="1" id="KW-0812">Transmembrane</keyword>